<dbReference type="SUPFAM" id="SSF53254">
    <property type="entry name" value="Phosphoglycerate mutase-like"/>
    <property type="match status" value="1"/>
</dbReference>
<dbReference type="Proteomes" id="UP000187455">
    <property type="component" value="Unassembled WGS sequence"/>
</dbReference>
<dbReference type="GO" id="GO:0003873">
    <property type="term" value="F:6-phosphofructo-2-kinase activity"/>
    <property type="evidence" value="ECO:0007669"/>
    <property type="project" value="TreeGrafter"/>
</dbReference>
<gene>
    <name evidence="1" type="ORF">AYI68_g7889</name>
</gene>
<reference evidence="1 2" key="1">
    <citation type="journal article" date="2016" name="Mol. Biol. Evol.">
        <title>Genome-Wide Survey of Gut Fungi (Harpellales) Reveals the First Horizontally Transferred Ubiquitin Gene from a Mosquito Host.</title>
        <authorList>
            <person name="Wang Y."/>
            <person name="White M.M."/>
            <person name="Kvist S."/>
            <person name="Moncalvo J.M."/>
        </authorList>
    </citation>
    <scope>NUCLEOTIDE SEQUENCE [LARGE SCALE GENOMIC DNA]</scope>
    <source>
        <strain evidence="1 2">ALG-7-W6</strain>
    </source>
</reference>
<name>A0A1R0GMF9_9FUNG</name>
<dbReference type="GO" id="GO:0005829">
    <property type="term" value="C:cytosol"/>
    <property type="evidence" value="ECO:0007669"/>
    <property type="project" value="TreeGrafter"/>
</dbReference>
<dbReference type="STRING" id="133383.A0A1R0GMF9"/>
<sequence>MNIHIQVRRIYLARDFDDLNTKGDGEELANPDGNEIALKVWTAPNRSSVQAGVPFEEDQNVLVRKRMMLKQRDVGVYNGFKPQEIKESNPEEYEKYTLNPYYHRFQMGESYYDLSTRLEAIILDLERETCDVLIIACSSVLRCLYAYYSPIPFSQSVVPSLSFSSSNIIELTPGAYGIVEKKLPVF</sequence>
<dbReference type="GO" id="GO:0005524">
    <property type="term" value="F:ATP binding"/>
    <property type="evidence" value="ECO:0007669"/>
    <property type="project" value="InterPro"/>
</dbReference>
<dbReference type="Gene3D" id="3.40.50.1240">
    <property type="entry name" value="Phosphoglycerate mutase-like"/>
    <property type="match status" value="1"/>
</dbReference>
<dbReference type="PIRSF" id="PIRSF000709">
    <property type="entry name" value="6PFK_2-Ptase"/>
    <property type="match status" value="1"/>
</dbReference>
<dbReference type="PANTHER" id="PTHR10606:SF39">
    <property type="entry name" value="6-PHOSPHOFRUCTO-2-KINASE_FRUCTOSE-2,6-BISPHOSPHATASE YLR345W-RELATED"/>
    <property type="match status" value="1"/>
</dbReference>
<keyword evidence="2" id="KW-1185">Reference proteome</keyword>
<dbReference type="GO" id="GO:0004331">
    <property type="term" value="F:fructose-2,6-bisphosphate 2-phosphatase activity"/>
    <property type="evidence" value="ECO:0007669"/>
    <property type="project" value="TreeGrafter"/>
</dbReference>
<dbReference type="EMBL" id="LSSL01007302">
    <property type="protein sequence ID" value="OLY78070.1"/>
    <property type="molecule type" value="Genomic_DNA"/>
</dbReference>
<dbReference type="GO" id="GO:0006003">
    <property type="term" value="P:fructose 2,6-bisphosphate metabolic process"/>
    <property type="evidence" value="ECO:0007669"/>
    <property type="project" value="InterPro"/>
</dbReference>
<evidence type="ECO:0000313" key="2">
    <source>
        <dbReference type="Proteomes" id="UP000187455"/>
    </source>
</evidence>
<dbReference type="Pfam" id="PF00300">
    <property type="entry name" value="His_Phos_1"/>
    <property type="match status" value="1"/>
</dbReference>
<organism evidence="1 2">
    <name type="scientific">Smittium mucronatum</name>
    <dbReference type="NCBI Taxonomy" id="133383"/>
    <lineage>
        <taxon>Eukaryota</taxon>
        <taxon>Fungi</taxon>
        <taxon>Fungi incertae sedis</taxon>
        <taxon>Zoopagomycota</taxon>
        <taxon>Kickxellomycotina</taxon>
        <taxon>Harpellomycetes</taxon>
        <taxon>Harpellales</taxon>
        <taxon>Legeriomycetaceae</taxon>
        <taxon>Smittium</taxon>
    </lineage>
</organism>
<dbReference type="OrthoDB" id="267323at2759"/>
<keyword evidence="1" id="KW-0808">Transferase</keyword>
<dbReference type="AlphaFoldDB" id="A0A1R0GMF9"/>
<proteinExistence type="predicted"/>
<comment type="caution">
    <text evidence="1">The sequence shown here is derived from an EMBL/GenBank/DDBJ whole genome shotgun (WGS) entry which is preliminary data.</text>
</comment>
<dbReference type="InterPro" id="IPR029033">
    <property type="entry name" value="His_PPase_superfam"/>
</dbReference>
<dbReference type="InterPro" id="IPR003094">
    <property type="entry name" value="6Pfruct_kin"/>
</dbReference>
<dbReference type="PANTHER" id="PTHR10606">
    <property type="entry name" value="6-PHOSPHOFRUCTO-2-KINASE/FRUCTOSE-2,6-BISPHOSPHATASE"/>
    <property type="match status" value="1"/>
</dbReference>
<protein>
    <submittedName>
        <fullName evidence="1">6-phosphofructo-2-kinase/fructose-2, 6-bisphosphatase 3</fullName>
    </submittedName>
</protein>
<accession>A0A1R0GMF9</accession>
<evidence type="ECO:0000313" key="1">
    <source>
        <dbReference type="EMBL" id="OLY78070.1"/>
    </source>
</evidence>
<dbReference type="InterPro" id="IPR013078">
    <property type="entry name" value="His_Pase_superF_clade-1"/>
</dbReference>
<keyword evidence="1" id="KW-0418">Kinase</keyword>